<organism evidence="1 2">
    <name type="scientific">Setaria viridis</name>
    <name type="common">Green bristlegrass</name>
    <name type="synonym">Setaria italica subsp. viridis</name>
    <dbReference type="NCBI Taxonomy" id="4556"/>
    <lineage>
        <taxon>Eukaryota</taxon>
        <taxon>Viridiplantae</taxon>
        <taxon>Streptophyta</taxon>
        <taxon>Embryophyta</taxon>
        <taxon>Tracheophyta</taxon>
        <taxon>Spermatophyta</taxon>
        <taxon>Magnoliopsida</taxon>
        <taxon>Liliopsida</taxon>
        <taxon>Poales</taxon>
        <taxon>Poaceae</taxon>
        <taxon>PACMAD clade</taxon>
        <taxon>Panicoideae</taxon>
        <taxon>Panicodae</taxon>
        <taxon>Paniceae</taxon>
        <taxon>Cenchrinae</taxon>
        <taxon>Setaria</taxon>
    </lineage>
</organism>
<reference evidence="1" key="1">
    <citation type="submission" date="2019-03" db="EMBL/GenBank/DDBJ databases">
        <title>WGS assembly of Setaria viridis.</title>
        <authorList>
            <person name="Huang P."/>
            <person name="Jenkins J."/>
            <person name="Grimwood J."/>
            <person name="Barry K."/>
            <person name="Healey A."/>
            <person name="Mamidi S."/>
            <person name="Sreedasyam A."/>
            <person name="Shu S."/>
            <person name="Feldman M."/>
            <person name="Wu J."/>
            <person name="Yu Y."/>
            <person name="Chen C."/>
            <person name="Johnson J."/>
            <person name="Rokhsar D."/>
            <person name="Baxter I."/>
            <person name="Schmutz J."/>
            <person name="Brutnell T."/>
            <person name="Kellogg E."/>
        </authorList>
    </citation>
    <scope>NUCLEOTIDE SEQUENCE [LARGE SCALE GENOMIC DNA]</scope>
</reference>
<gene>
    <name evidence="1" type="ORF">SEVIR_5G184050v2</name>
</gene>
<proteinExistence type="predicted"/>
<evidence type="ECO:0000313" key="2">
    <source>
        <dbReference type="Proteomes" id="UP000298652"/>
    </source>
</evidence>
<protein>
    <submittedName>
        <fullName evidence="1">Uncharacterized protein</fullName>
    </submittedName>
</protein>
<keyword evidence="2" id="KW-1185">Reference proteome</keyword>
<dbReference type="Gramene" id="TKW14713">
    <property type="protein sequence ID" value="TKW14713"/>
    <property type="gene ID" value="SEVIR_5G184050v2"/>
</dbReference>
<sequence length="31" mass="3626">MVYLRLYWHCQDGTLYSCASLGFIIHGHNRA</sequence>
<dbReference type="Proteomes" id="UP000298652">
    <property type="component" value="Chromosome 5"/>
</dbReference>
<accession>A0A4U6UKE8</accession>
<dbReference type="AlphaFoldDB" id="A0A4U6UKE8"/>
<name>A0A4U6UKE8_SETVI</name>
<evidence type="ECO:0000313" key="1">
    <source>
        <dbReference type="EMBL" id="TKW14713.1"/>
    </source>
</evidence>
<dbReference type="EMBL" id="CM016556">
    <property type="protein sequence ID" value="TKW14713.1"/>
    <property type="molecule type" value="Genomic_DNA"/>
</dbReference>